<dbReference type="EMBL" id="ADBJ01000004">
    <property type="protein sequence ID" value="EFA85878.1"/>
    <property type="molecule type" value="Genomic_DNA"/>
</dbReference>
<dbReference type="STRING" id="670386.D3AY51"/>
<protein>
    <submittedName>
        <fullName evidence="4">Uncharacterized protein</fullName>
    </submittedName>
</protein>
<dbReference type="InterPro" id="IPR051210">
    <property type="entry name" value="Ub_ligase/GEF_domain"/>
</dbReference>
<evidence type="ECO:0000313" key="5">
    <source>
        <dbReference type="Proteomes" id="UP000001396"/>
    </source>
</evidence>
<gene>
    <name evidence="4" type="ORF">PPL_01110</name>
</gene>
<dbReference type="RefSeq" id="XP_020437984.1">
    <property type="nucleotide sequence ID" value="XM_020572126.1"/>
</dbReference>
<dbReference type="InterPro" id="IPR000408">
    <property type="entry name" value="Reg_chr_condens"/>
</dbReference>
<dbReference type="GeneID" id="31356640"/>
<dbReference type="Proteomes" id="UP000001396">
    <property type="component" value="Unassembled WGS sequence"/>
</dbReference>
<reference evidence="4 5" key="1">
    <citation type="journal article" date="2011" name="Genome Res.">
        <title>Phylogeny-wide analysis of social amoeba genomes highlights ancient origins for complex intercellular communication.</title>
        <authorList>
            <person name="Heidel A.J."/>
            <person name="Lawal H.M."/>
            <person name="Felder M."/>
            <person name="Schilde C."/>
            <person name="Helps N.R."/>
            <person name="Tunggal B."/>
            <person name="Rivero F."/>
            <person name="John U."/>
            <person name="Schleicher M."/>
            <person name="Eichinger L."/>
            <person name="Platzer M."/>
            <person name="Noegel A.A."/>
            <person name="Schaap P."/>
            <person name="Gloeckner G."/>
        </authorList>
    </citation>
    <scope>NUCLEOTIDE SEQUENCE [LARGE SCALE GENOMIC DNA]</scope>
    <source>
        <strain evidence="5">ATCC 26659 / Pp 5 / PN500</strain>
    </source>
</reference>
<feature type="compositionally biased region" description="Acidic residues" evidence="3">
    <location>
        <begin position="499"/>
        <end position="517"/>
    </location>
</feature>
<dbReference type="PANTHER" id="PTHR22870">
    <property type="entry name" value="REGULATOR OF CHROMOSOME CONDENSATION"/>
    <property type="match status" value="1"/>
</dbReference>
<feature type="repeat" description="RCC1" evidence="2">
    <location>
        <begin position="204"/>
        <end position="262"/>
    </location>
</feature>
<dbReference type="AlphaFoldDB" id="D3AY51"/>
<evidence type="ECO:0000256" key="3">
    <source>
        <dbReference type="SAM" id="MobiDB-lite"/>
    </source>
</evidence>
<evidence type="ECO:0000256" key="2">
    <source>
        <dbReference type="PROSITE-ProRule" id="PRU00235"/>
    </source>
</evidence>
<accession>D3AY51</accession>
<name>D3AY51_HETP5</name>
<keyword evidence="1" id="KW-0677">Repeat</keyword>
<dbReference type="Gene3D" id="2.130.10.30">
    <property type="entry name" value="Regulator of chromosome condensation 1/beta-lactamase-inhibitor protein II"/>
    <property type="match status" value="2"/>
</dbReference>
<feature type="repeat" description="RCC1" evidence="2">
    <location>
        <begin position="48"/>
        <end position="101"/>
    </location>
</feature>
<feature type="region of interest" description="Disordered" evidence="3">
    <location>
        <begin position="432"/>
        <end position="517"/>
    </location>
</feature>
<dbReference type="PROSITE" id="PS00626">
    <property type="entry name" value="RCC1_2"/>
    <property type="match status" value="1"/>
</dbReference>
<dbReference type="Pfam" id="PF00415">
    <property type="entry name" value="RCC1"/>
    <property type="match status" value="2"/>
</dbReference>
<proteinExistence type="predicted"/>
<feature type="compositionally biased region" description="Low complexity" evidence="3">
    <location>
        <begin position="453"/>
        <end position="486"/>
    </location>
</feature>
<dbReference type="PANTHER" id="PTHR22870:SF408">
    <property type="entry name" value="OS09G0560450 PROTEIN"/>
    <property type="match status" value="1"/>
</dbReference>
<sequence length="517" mass="56298">MFKKIKDKTTTIATNVKDKVSEKVTSKDEKEKIHYVVMPTEVSKVKGGFVVGFGSNHENQFALGPKQPAFIKTLTGLECTYPLDISYVSAGADNIMFITKDNKYYYTGSNKVGQSGSMNASSPDNAVQNTSSKISNSKRIFCGPYHTAFLSDKGELQISGKGDLNGQPTDDNKATPHPIPALKNKKIALYSTGPRHSMVVDELGTVFAWGRADLLGLGQFVVVKKIATIKHEPTIVDCGPFLSRRVRQIACGDEHTLALLDNGVVYGWGRGEDGQLGHGVSETRQSPILIEPLKSMKITRLSCGMNNSAAITTTNDCYIWGLYHTAKMVPEKLTVGGAPLQNVQQISQNSFYNIVLANNHAYTFGADYKQSTEAQWNPVKVHIDDPFLLTKKITQVVASPTGFYLMVFEGSNMDEKLEGLKYGEAADKSVVPQYESQQQKNLNALLGPPRPKTSTTTTTTTTASSSLFAKTAPKPSSSTTSNNTTSISKGISNVKLDSDSDNDSDDDEEDEEEESVL</sequence>
<dbReference type="InParanoid" id="D3AY51"/>
<keyword evidence="5" id="KW-1185">Reference proteome</keyword>
<dbReference type="PROSITE" id="PS50012">
    <property type="entry name" value="RCC1_3"/>
    <property type="match status" value="3"/>
</dbReference>
<evidence type="ECO:0000313" key="4">
    <source>
        <dbReference type="EMBL" id="EFA85878.1"/>
    </source>
</evidence>
<dbReference type="OMA" id="ECYIWGQ"/>
<feature type="repeat" description="RCC1" evidence="2">
    <location>
        <begin position="263"/>
        <end position="314"/>
    </location>
</feature>
<dbReference type="PRINTS" id="PR00633">
    <property type="entry name" value="RCCNDNSATION"/>
</dbReference>
<organism evidence="4 5">
    <name type="scientific">Heterostelium pallidum (strain ATCC 26659 / Pp 5 / PN500)</name>
    <name type="common">Cellular slime mold</name>
    <name type="synonym">Polysphondylium pallidum</name>
    <dbReference type="NCBI Taxonomy" id="670386"/>
    <lineage>
        <taxon>Eukaryota</taxon>
        <taxon>Amoebozoa</taxon>
        <taxon>Evosea</taxon>
        <taxon>Eumycetozoa</taxon>
        <taxon>Dictyostelia</taxon>
        <taxon>Acytosteliales</taxon>
        <taxon>Acytosteliaceae</taxon>
        <taxon>Heterostelium</taxon>
    </lineage>
</organism>
<dbReference type="InterPro" id="IPR009091">
    <property type="entry name" value="RCC1/BLIP-II"/>
</dbReference>
<evidence type="ECO:0000256" key="1">
    <source>
        <dbReference type="ARBA" id="ARBA00022737"/>
    </source>
</evidence>
<comment type="caution">
    <text evidence="4">The sequence shown here is derived from an EMBL/GenBank/DDBJ whole genome shotgun (WGS) entry which is preliminary data.</text>
</comment>
<dbReference type="SUPFAM" id="SSF50985">
    <property type="entry name" value="RCC1/BLIP-II"/>
    <property type="match status" value="2"/>
</dbReference>